<sequence length="243" mass="27357">MTNFVRHLAERAAIGNVPHDTYAGDVYFAYACIRRVGGAVEAFYQTFDHVIRRVISHRGTSRDMVDDTVQSVYERLLVGAAGSRPKLADYAGTGPLRSWVASAAATTTLMIHRAVGRRREQPRCDMDEVREVAAQPDLDYMKRKYKVELEDAIAMAFIHLGHRDRALLRLHLCQRLSIDKIGAMYDVDRSTAARWVKAALERVMEAARQEACRKLQVSESQCRSIAGLVQSELHVSILRLLST</sequence>
<keyword evidence="2" id="KW-1185">Reference proteome</keyword>
<dbReference type="SUPFAM" id="SSF88659">
    <property type="entry name" value="Sigma3 and sigma4 domains of RNA polymerase sigma factors"/>
    <property type="match status" value="1"/>
</dbReference>
<dbReference type="InterPro" id="IPR013325">
    <property type="entry name" value="RNA_pol_sigma_r2"/>
</dbReference>
<name>A0ABZ2LQY9_9BACT</name>
<evidence type="ECO:0000313" key="2">
    <source>
        <dbReference type="Proteomes" id="UP001370348"/>
    </source>
</evidence>
<dbReference type="SUPFAM" id="SSF88946">
    <property type="entry name" value="Sigma2 domain of RNA polymerase sigma factors"/>
    <property type="match status" value="1"/>
</dbReference>
<accession>A0ABZ2LQY9</accession>
<organism evidence="1 2">
    <name type="scientific">Pendulispora albinea</name>
    <dbReference type="NCBI Taxonomy" id="2741071"/>
    <lineage>
        <taxon>Bacteria</taxon>
        <taxon>Pseudomonadati</taxon>
        <taxon>Myxococcota</taxon>
        <taxon>Myxococcia</taxon>
        <taxon>Myxococcales</taxon>
        <taxon>Sorangiineae</taxon>
        <taxon>Pendulisporaceae</taxon>
        <taxon>Pendulispora</taxon>
    </lineage>
</organism>
<evidence type="ECO:0000313" key="1">
    <source>
        <dbReference type="EMBL" id="WXB13339.1"/>
    </source>
</evidence>
<reference evidence="1 2" key="1">
    <citation type="submission" date="2021-12" db="EMBL/GenBank/DDBJ databases">
        <title>Discovery of the Pendulisporaceae a myxobacterial family with distinct sporulation behavior and unique specialized metabolism.</title>
        <authorList>
            <person name="Garcia R."/>
            <person name="Popoff A."/>
            <person name="Bader C.D."/>
            <person name="Loehr J."/>
            <person name="Walesch S."/>
            <person name="Walt C."/>
            <person name="Boldt J."/>
            <person name="Bunk B."/>
            <person name="Haeckl F.J.F.P.J."/>
            <person name="Gunesch A.P."/>
            <person name="Birkelbach J."/>
            <person name="Nuebel U."/>
            <person name="Pietschmann T."/>
            <person name="Bach T."/>
            <person name="Mueller R."/>
        </authorList>
    </citation>
    <scope>NUCLEOTIDE SEQUENCE [LARGE SCALE GENOMIC DNA]</scope>
    <source>
        <strain evidence="1 2">MSr11954</strain>
    </source>
</reference>
<proteinExistence type="predicted"/>
<dbReference type="NCBIfam" id="TIGR03001">
    <property type="entry name" value="Sig-70_gmx1"/>
    <property type="match status" value="1"/>
</dbReference>
<dbReference type="RefSeq" id="WP_394822961.1">
    <property type="nucleotide sequence ID" value="NZ_CP089984.1"/>
</dbReference>
<dbReference type="Gene3D" id="1.10.1740.10">
    <property type="match status" value="1"/>
</dbReference>
<dbReference type="InterPro" id="IPR014284">
    <property type="entry name" value="RNA_pol_sigma-70_dom"/>
</dbReference>
<dbReference type="InterPro" id="IPR011745">
    <property type="entry name" value="RNA_pol_sigma70_MYXXA"/>
</dbReference>
<dbReference type="Proteomes" id="UP001370348">
    <property type="component" value="Chromosome"/>
</dbReference>
<protein>
    <submittedName>
        <fullName evidence="1">Sigma-70 family RNA polymerase sigma factor</fullName>
    </submittedName>
</protein>
<gene>
    <name evidence="1" type="ORF">LZC94_36535</name>
</gene>
<dbReference type="InterPro" id="IPR013324">
    <property type="entry name" value="RNA_pol_sigma_r3/r4-like"/>
</dbReference>
<dbReference type="NCBIfam" id="TIGR02937">
    <property type="entry name" value="sigma70-ECF"/>
    <property type="match status" value="1"/>
</dbReference>
<dbReference type="EMBL" id="CP089984">
    <property type="protein sequence ID" value="WXB13339.1"/>
    <property type="molecule type" value="Genomic_DNA"/>
</dbReference>